<reference evidence="6" key="1">
    <citation type="submission" date="2013-01" db="EMBL/GenBank/DDBJ databases">
        <title>Genome draft of Hydrogenophaga taeniospiralis 2K1.</title>
        <authorList>
            <person name="Gomila M."/>
            <person name="Lalucat J."/>
        </authorList>
    </citation>
    <scope>NUCLEOTIDE SEQUENCE</scope>
    <source>
        <strain evidence="6">CCUG 15921</strain>
    </source>
</reference>
<evidence type="ECO:0000256" key="5">
    <source>
        <dbReference type="HAMAP-Rule" id="MF_00765"/>
    </source>
</evidence>
<comment type="similarity">
    <text evidence="5">Belongs to the DarP family.</text>
</comment>
<dbReference type="Proteomes" id="UP001152876">
    <property type="component" value="Unassembled WGS sequence"/>
</dbReference>
<sequence length="223" mass="24830">MSRKPTKGYFVRGQFVAEGSELDLELKRELKGSADMSKTDLKKESDRLQALGESMLTLSAAVMARLVDAHSLSDKLTDALAEAKRITNFEGRRRQMQFIGKLMRKLDEDAIAAIEAALEEQRKPSAQATLALHQAEQWRDKLIADDDALTRWLQFDAGADVQQLRALIRQARKDAQALKERPGEAARHAKAYREIFQIVKAVLTQSSDVAGGDEPPADDSEQP</sequence>
<comment type="caution">
    <text evidence="6">The sequence shown here is derived from an EMBL/GenBank/DDBJ whole genome shotgun (WGS) entry which is preliminary data.</text>
</comment>
<evidence type="ECO:0000256" key="1">
    <source>
        <dbReference type="ARBA" id="ARBA00022490"/>
    </source>
</evidence>
<comment type="subcellular location">
    <subcellularLocation>
        <location evidence="5">Cytoplasm</location>
    </subcellularLocation>
    <text evidence="5">Associates with late stage pre-50S ribosomal subunits.</text>
</comment>
<dbReference type="HAMAP" id="MF_00765">
    <property type="entry name" value="DarP"/>
    <property type="match status" value="1"/>
</dbReference>
<dbReference type="AlphaFoldDB" id="A0A9X4NTC2"/>
<keyword evidence="1 5" id="KW-0963">Cytoplasm</keyword>
<dbReference type="NCBIfam" id="NF003593">
    <property type="entry name" value="PRK05255.1-1"/>
    <property type="match status" value="1"/>
</dbReference>
<keyword evidence="4 5" id="KW-0694">RNA-binding</keyword>
<dbReference type="EMBL" id="AOGK01000011">
    <property type="protein sequence ID" value="MDG5976211.1"/>
    <property type="molecule type" value="Genomic_DNA"/>
</dbReference>
<dbReference type="RefSeq" id="WP_068174114.1">
    <property type="nucleotide sequence ID" value="NZ_AOGK01000011.1"/>
</dbReference>
<dbReference type="GO" id="GO:1902626">
    <property type="term" value="P:assembly of large subunit precursor of preribosome"/>
    <property type="evidence" value="ECO:0007669"/>
    <property type="project" value="UniProtKB-UniRule"/>
</dbReference>
<dbReference type="GO" id="GO:0043022">
    <property type="term" value="F:ribosome binding"/>
    <property type="evidence" value="ECO:0007669"/>
    <property type="project" value="UniProtKB-UniRule"/>
</dbReference>
<dbReference type="SUPFAM" id="SSF158710">
    <property type="entry name" value="PSPTO4464-like"/>
    <property type="match status" value="1"/>
</dbReference>
<comment type="function">
    <text evidence="5">Member of a network of 50S ribosomal subunit biogenesis factors which assembles along the 30S-50S interface, preventing incorrect 23S rRNA structures from forming. Promotes peptidyl transferase center (PTC) maturation.</text>
</comment>
<dbReference type="Gene3D" id="1.10.60.30">
    <property type="entry name" value="PSPTO4464-like domains"/>
    <property type="match status" value="2"/>
</dbReference>
<name>A0A9X4NTC2_9BURK</name>
<dbReference type="PANTHER" id="PTHR38101:SF1">
    <property type="entry name" value="UPF0307 PROTEIN YJGA"/>
    <property type="match status" value="1"/>
</dbReference>
<evidence type="ECO:0000256" key="2">
    <source>
        <dbReference type="ARBA" id="ARBA00022517"/>
    </source>
</evidence>
<dbReference type="GO" id="GO:0019843">
    <property type="term" value="F:rRNA binding"/>
    <property type="evidence" value="ECO:0007669"/>
    <property type="project" value="UniProtKB-UniRule"/>
</dbReference>
<keyword evidence="3 5" id="KW-0699">rRNA-binding</keyword>
<evidence type="ECO:0000313" key="6">
    <source>
        <dbReference type="EMBL" id="MDG5976211.1"/>
    </source>
</evidence>
<dbReference type="PANTHER" id="PTHR38101">
    <property type="entry name" value="UPF0307 PROTEIN YJGA"/>
    <property type="match status" value="1"/>
</dbReference>
<keyword evidence="7" id="KW-1185">Reference proteome</keyword>
<evidence type="ECO:0000256" key="4">
    <source>
        <dbReference type="ARBA" id="ARBA00022884"/>
    </source>
</evidence>
<gene>
    <name evidence="5" type="primary">darP</name>
    <name evidence="6" type="ORF">H010_13176</name>
</gene>
<dbReference type="InterPro" id="IPR006839">
    <property type="entry name" value="DarP"/>
</dbReference>
<dbReference type="OrthoDB" id="5293604at2"/>
<protein>
    <recommendedName>
        <fullName evidence="5">Dual-action ribosomal maturation protein DarP</fullName>
    </recommendedName>
    <alternativeName>
        <fullName evidence="5">Large ribosomal subunit assembly factor DarP</fullName>
    </alternativeName>
</protein>
<keyword evidence="2 5" id="KW-0690">Ribosome biogenesis</keyword>
<dbReference type="CDD" id="cd16331">
    <property type="entry name" value="YjgA-like"/>
    <property type="match status" value="1"/>
</dbReference>
<dbReference type="InterPro" id="IPR023153">
    <property type="entry name" value="DarP_sf"/>
</dbReference>
<proteinExistence type="inferred from homology"/>
<dbReference type="GO" id="GO:0005829">
    <property type="term" value="C:cytosol"/>
    <property type="evidence" value="ECO:0007669"/>
    <property type="project" value="TreeGrafter"/>
</dbReference>
<evidence type="ECO:0000256" key="3">
    <source>
        <dbReference type="ARBA" id="ARBA00022730"/>
    </source>
</evidence>
<dbReference type="Pfam" id="PF04751">
    <property type="entry name" value="DarP"/>
    <property type="match status" value="1"/>
</dbReference>
<organism evidence="6 7">
    <name type="scientific">Hydrogenophaga taeniospiralis CCUG 15921</name>
    <dbReference type="NCBI Taxonomy" id="1281780"/>
    <lineage>
        <taxon>Bacteria</taxon>
        <taxon>Pseudomonadati</taxon>
        <taxon>Pseudomonadota</taxon>
        <taxon>Betaproteobacteria</taxon>
        <taxon>Burkholderiales</taxon>
        <taxon>Comamonadaceae</taxon>
        <taxon>Hydrogenophaga</taxon>
    </lineage>
</organism>
<accession>A0A9X4NTC2</accession>
<evidence type="ECO:0000313" key="7">
    <source>
        <dbReference type="Proteomes" id="UP001152876"/>
    </source>
</evidence>